<dbReference type="CDD" id="cd08071">
    <property type="entry name" value="MPN_DUF2466"/>
    <property type="match status" value="1"/>
</dbReference>
<feature type="domain" description="MPN" evidence="7">
    <location>
        <begin position="107"/>
        <end position="229"/>
    </location>
</feature>
<keyword evidence="4" id="KW-0862">Zinc</keyword>
<evidence type="ECO:0000256" key="2">
    <source>
        <dbReference type="ARBA" id="ARBA00022723"/>
    </source>
</evidence>
<sequence length="232" mass="25556">MVDGTPRVSEWPPYERPREKLVSMGAKSLNDSELLAILLRTGNRNESAVALGQRLLATFGGIPGLSRTVVAELSRVKGVGLAKGAQILAALELGRRMSERSLVPEESIRSGESVYRLLGPRLREERKESFWVLLLDTRHRLRRMEKISEGTLAMTPVHPREAFSPAVRESASAVIFVHNHPSGDPEPSPEDWSLTTRLVECGTLLGIRVLDHIVIGDHAYVSLRERGAPMGG</sequence>
<evidence type="ECO:0000313" key="9">
    <source>
        <dbReference type="Proteomes" id="UP000009374"/>
    </source>
</evidence>
<organism evidence="8 9">
    <name type="scientific">Leptospirillum ferrodiazotrophum</name>
    <dbReference type="NCBI Taxonomy" id="412449"/>
    <lineage>
        <taxon>Bacteria</taxon>
        <taxon>Pseudomonadati</taxon>
        <taxon>Nitrospirota</taxon>
        <taxon>Nitrospiria</taxon>
        <taxon>Nitrospirales</taxon>
        <taxon>Nitrospiraceae</taxon>
        <taxon>Leptospirillum</taxon>
    </lineage>
</organism>
<dbReference type="PANTHER" id="PTHR30471:SF3">
    <property type="entry name" value="UPF0758 PROTEIN YEES-RELATED"/>
    <property type="match status" value="1"/>
</dbReference>
<dbReference type="SUPFAM" id="SSF102712">
    <property type="entry name" value="JAB1/MPN domain"/>
    <property type="match status" value="1"/>
</dbReference>
<dbReference type="InterPro" id="IPR037518">
    <property type="entry name" value="MPN"/>
</dbReference>
<dbReference type="GO" id="GO:0046872">
    <property type="term" value="F:metal ion binding"/>
    <property type="evidence" value="ECO:0007669"/>
    <property type="project" value="UniProtKB-KW"/>
</dbReference>
<dbReference type="InterPro" id="IPR001405">
    <property type="entry name" value="UPF0758"/>
</dbReference>
<evidence type="ECO:0000259" key="7">
    <source>
        <dbReference type="PROSITE" id="PS50249"/>
    </source>
</evidence>
<dbReference type="PROSITE" id="PS01302">
    <property type="entry name" value="UPF0758"/>
    <property type="match status" value="1"/>
</dbReference>
<gene>
    <name evidence="8" type="ORF">UBAL3_94320018</name>
</gene>
<reference evidence="8 9" key="1">
    <citation type="journal article" date="2009" name="Appl. Environ. Microbiol.">
        <title>Community genomic and proteomic analyses of chemoautotrophic iron-oxidizing "Leptospirillum rubarum" (Group II) and "Leptospirillum ferrodiazotrophum" (Group III) bacteria in acid mine drainage biofilms.</title>
        <authorList>
            <person name="Goltsman D.S."/>
            <person name="Denef V.J."/>
            <person name="Singer S.W."/>
            <person name="VerBerkmoes N.C."/>
            <person name="Lefsrud M."/>
            <person name="Mueller R.S."/>
            <person name="Dick G.J."/>
            <person name="Sun C.L."/>
            <person name="Wheeler K.E."/>
            <person name="Zemla A."/>
            <person name="Baker B.J."/>
            <person name="Hauser L."/>
            <person name="Land M."/>
            <person name="Shah M.B."/>
            <person name="Thelen M.P."/>
            <person name="Hettich R.L."/>
            <person name="Banfield J.F."/>
        </authorList>
    </citation>
    <scope>NUCLEOTIDE SEQUENCE [LARGE SCALE GENOMIC DNA]</scope>
</reference>
<evidence type="ECO:0000313" key="8">
    <source>
        <dbReference type="EMBL" id="EES52163.1"/>
    </source>
</evidence>
<comment type="similarity">
    <text evidence="6">Belongs to the UPF0758 family.</text>
</comment>
<evidence type="ECO:0000256" key="6">
    <source>
        <dbReference type="RuleBase" id="RU003797"/>
    </source>
</evidence>
<dbReference type="InterPro" id="IPR010994">
    <property type="entry name" value="RuvA_2-like"/>
</dbReference>
<keyword evidence="1" id="KW-0645">Protease</keyword>
<protein>
    <submittedName>
        <fullName evidence="8">DNA repair protein RadC</fullName>
    </submittedName>
</protein>
<dbReference type="PANTHER" id="PTHR30471">
    <property type="entry name" value="DNA REPAIR PROTEIN RADC"/>
    <property type="match status" value="1"/>
</dbReference>
<name>C6HYX7_9BACT</name>
<dbReference type="InterPro" id="IPR025657">
    <property type="entry name" value="RadC_JAB"/>
</dbReference>
<keyword evidence="9" id="KW-1185">Reference proteome</keyword>
<dbReference type="InterPro" id="IPR020891">
    <property type="entry name" value="UPF0758_CS"/>
</dbReference>
<dbReference type="Pfam" id="PF04002">
    <property type="entry name" value="RadC"/>
    <property type="match status" value="1"/>
</dbReference>
<evidence type="ECO:0000256" key="3">
    <source>
        <dbReference type="ARBA" id="ARBA00022801"/>
    </source>
</evidence>
<dbReference type="Pfam" id="PF20582">
    <property type="entry name" value="UPF0758_N"/>
    <property type="match status" value="1"/>
</dbReference>
<dbReference type="NCBIfam" id="TIGR00608">
    <property type="entry name" value="radc"/>
    <property type="match status" value="1"/>
</dbReference>
<dbReference type="EMBL" id="GG693879">
    <property type="protein sequence ID" value="EES52163.1"/>
    <property type="molecule type" value="Genomic_DNA"/>
</dbReference>
<keyword evidence="5" id="KW-0482">Metalloprotease</keyword>
<proteinExistence type="inferred from homology"/>
<keyword evidence="2" id="KW-0479">Metal-binding</keyword>
<dbReference type="GO" id="GO:0008237">
    <property type="term" value="F:metallopeptidase activity"/>
    <property type="evidence" value="ECO:0007669"/>
    <property type="project" value="UniProtKB-KW"/>
</dbReference>
<evidence type="ECO:0000256" key="4">
    <source>
        <dbReference type="ARBA" id="ARBA00022833"/>
    </source>
</evidence>
<evidence type="ECO:0000256" key="5">
    <source>
        <dbReference type="ARBA" id="ARBA00023049"/>
    </source>
</evidence>
<dbReference type="NCBIfam" id="NF000642">
    <property type="entry name" value="PRK00024.1"/>
    <property type="match status" value="1"/>
</dbReference>
<dbReference type="Gene3D" id="3.40.140.10">
    <property type="entry name" value="Cytidine Deaminase, domain 2"/>
    <property type="match status" value="1"/>
</dbReference>
<dbReference type="AlphaFoldDB" id="C6HYX7"/>
<dbReference type="GO" id="GO:0006508">
    <property type="term" value="P:proteolysis"/>
    <property type="evidence" value="ECO:0007669"/>
    <property type="project" value="UniProtKB-KW"/>
</dbReference>
<keyword evidence="3" id="KW-0378">Hydrolase</keyword>
<accession>C6HYX7</accession>
<dbReference type="PROSITE" id="PS50249">
    <property type="entry name" value="MPN"/>
    <property type="match status" value="1"/>
</dbReference>
<dbReference type="Proteomes" id="UP000009374">
    <property type="component" value="Unassembled WGS sequence"/>
</dbReference>
<dbReference type="InterPro" id="IPR046778">
    <property type="entry name" value="UPF0758_N"/>
</dbReference>
<evidence type="ECO:0000256" key="1">
    <source>
        <dbReference type="ARBA" id="ARBA00022670"/>
    </source>
</evidence>
<dbReference type="SUPFAM" id="SSF47781">
    <property type="entry name" value="RuvA domain 2-like"/>
    <property type="match status" value="1"/>
</dbReference>